<accession>A0A9D1WFV5</accession>
<dbReference type="Gene3D" id="3.40.190.10">
    <property type="entry name" value="Periplasmic binding protein-like II"/>
    <property type="match status" value="2"/>
</dbReference>
<dbReference type="FunFam" id="1.10.10.10:FF:000001">
    <property type="entry name" value="LysR family transcriptional regulator"/>
    <property type="match status" value="1"/>
</dbReference>
<dbReference type="EMBL" id="DXEX01000051">
    <property type="protein sequence ID" value="HIX58475.1"/>
    <property type="molecule type" value="Genomic_DNA"/>
</dbReference>
<dbReference type="InterPro" id="IPR036388">
    <property type="entry name" value="WH-like_DNA-bd_sf"/>
</dbReference>
<dbReference type="SUPFAM" id="SSF53850">
    <property type="entry name" value="Periplasmic binding protein-like II"/>
    <property type="match status" value="1"/>
</dbReference>
<dbReference type="Pfam" id="PF00126">
    <property type="entry name" value="HTH_1"/>
    <property type="match status" value="1"/>
</dbReference>
<organism evidence="6 7">
    <name type="scientific">Candidatus Blautia gallistercoris</name>
    <dbReference type="NCBI Taxonomy" id="2838490"/>
    <lineage>
        <taxon>Bacteria</taxon>
        <taxon>Bacillati</taxon>
        <taxon>Bacillota</taxon>
        <taxon>Clostridia</taxon>
        <taxon>Lachnospirales</taxon>
        <taxon>Lachnospiraceae</taxon>
        <taxon>Blautia</taxon>
    </lineage>
</organism>
<keyword evidence="2" id="KW-0805">Transcription regulation</keyword>
<dbReference type="InterPro" id="IPR000847">
    <property type="entry name" value="LysR_HTH_N"/>
</dbReference>
<dbReference type="SUPFAM" id="SSF46785">
    <property type="entry name" value="Winged helix' DNA-binding domain"/>
    <property type="match status" value="1"/>
</dbReference>
<dbReference type="Pfam" id="PF03466">
    <property type="entry name" value="LysR_substrate"/>
    <property type="match status" value="1"/>
</dbReference>
<dbReference type="Proteomes" id="UP000886817">
    <property type="component" value="Unassembled WGS sequence"/>
</dbReference>
<reference evidence="6" key="1">
    <citation type="journal article" date="2021" name="PeerJ">
        <title>Extensive microbial diversity within the chicken gut microbiome revealed by metagenomics and culture.</title>
        <authorList>
            <person name="Gilroy R."/>
            <person name="Ravi A."/>
            <person name="Getino M."/>
            <person name="Pursley I."/>
            <person name="Horton D.L."/>
            <person name="Alikhan N.F."/>
            <person name="Baker D."/>
            <person name="Gharbi K."/>
            <person name="Hall N."/>
            <person name="Watson M."/>
            <person name="Adriaenssens E.M."/>
            <person name="Foster-Nyarko E."/>
            <person name="Jarju S."/>
            <person name="Secka A."/>
            <person name="Antonio M."/>
            <person name="Oren A."/>
            <person name="Chaudhuri R.R."/>
            <person name="La Ragione R."/>
            <person name="Hildebrand F."/>
            <person name="Pallen M.J."/>
        </authorList>
    </citation>
    <scope>NUCLEOTIDE SEQUENCE</scope>
    <source>
        <strain evidence="6">ChiSjej1B19-8411</strain>
    </source>
</reference>
<proteinExistence type="inferred from homology"/>
<comment type="similarity">
    <text evidence="1">Belongs to the LysR transcriptional regulatory family.</text>
</comment>
<dbReference type="PROSITE" id="PS50931">
    <property type="entry name" value="HTH_LYSR"/>
    <property type="match status" value="1"/>
</dbReference>
<feature type="domain" description="HTH lysR-type" evidence="5">
    <location>
        <begin position="1"/>
        <end position="58"/>
    </location>
</feature>
<dbReference type="GO" id="GO:0003700">
    <property type="term" value="F:DNA-binding transcription factor activity"/>
    <property type="evidence" value="ECO:0007669"/>
    <property type="project" value="InterPro"/>
</dbReference>
<keyword evidence="4" id="KW-0804">Transcription</keyword>
<reference evidence="6" key="2">
    <citation type="submission" date="2021-04" db="EMBL/GenBank/DDBJ databases">
        <authorList>
            <person name="Gilroy R."/>
        </authorList>
    </citation>
    <scope>NUCLEOTIDE SEQUENCE</scope>
    <source>
        <strain evidence="6">ChiSjej1B19-8411</strain>
    </source>
</reference>
<dbReference type="PRINTS" id="PR00039">
    <property type="entry name" value="HTHLYSR"/>
</dbReference>
<dbReference type="Gene3D" id="1.10.10.10">
    <property type="entry name" value="Winged helix-like DNA-binding domain superfamily/Winged helix DNA-binding domain"/>
    <property type="match status" value="1"/>
</dbReference>
<dbReference type="GO" id="GO:0003677">
    <property type="term" value="F:DNA binding"/>
    <property type="evidence" value="ECO:0007669"/>
    <property type="project" value="UniProtKB-KW"/>
</dbReference>
<keyword evidence="3" id="KW-0238">DNA-binding</keyword>
<evidence type="ECO:0000259" key="5">
    <source>
        <dbReference type="PROSITE" id="PS50931"/>
    </source>
</evidence>
<dbReference type="AlphaFoldDB" id="A0A9D1WFV5"/>
<evidence type="ECO:0000256" key="4">
    <source>
        <dbReference type="ARBA" id="ARBA00023163"/>
    </source>
</evidence>
<dbReference type="InterPro" id="IPR036390">
    <property type="entry name" value="WH_DNA-bd_sf"/>
</dbReference>
<evidence type="ECO:0000313" key="7">
    <source>
        <dbReference type="Proteomes" id="UP000886817"/>
    </source>
</evidence>
<evidence type="ECO:0000256" key="1">
    <source>
        <dbReference type="ARBA" id="ARBA00009437"/>
    </source>
</evidence>
<protein>
    <submittedName>
        <fullName evidence="6">LysR family transcriptional regulator</fullName>
    </submittedName>
</protein>
<dbReference type="GO" id="GO:0032993">
    <property type="term" value="C:protein-DNA complex"/>
    <property type="evidence" value="ECO:0007669"/>
    <property type="project" value="TreeGrafter"/>
</dbReference>
<comment type="caution">
    <text evidence="6">The sequence shown here is derived from an EMBL/GenBank/DDBJ whole genome shotgun (WGS) entry which is preliminary data.</text>
</comment>
<evidence type="ECO:0000256" key="2">
    <source>
        <dbReference type="ARBA" id="ARBA00023015"/>
    </source>
</evidence>
<evidence type="ECO:0000256" key="3">
    <source>
        <dbReference type="ARBA" id="ARBA00023125"/>
    </source>
</evidence>
<dbReference type="PANTHER" id="PTHR30346:SF0">
    <property type="entry name" value="HCA OPERON TRANSCRIPTIONAL ACTIVATOR HCAR"/>
    <property type="match status" value="1"/>
</dbReference>
<sequence>MNTVQLECFMAVAEHLNFSKASRALKITQPAVSHQIQTLEEELETKLFVRTSKNVALTQEGILFLADAQLILKTALSAKERLSRHEHLIPFELGCHNYMELNLLPPVLKELSREFPLLRPSIQLVPFPSLLGLVENNQIYAALGISDEKQMSSLYYRELCTVPMACICAPGHFLAQHETFTREQLSGNFIACSPRQVPDSVFAVHNQILIRLPLENRFLTESIDSALTLVKAQIGYTLYPDIPKGRQEGLCYIPVTDLPRVSFGIFCQNDHGHPVMRRFLALMAQHLGTEGEREK</sequence>
<evidence type="ECO:0000313" key="6">
    <source>
        <dbReference type="EMBL" id="HIX58475.1"/>
    </source>
</evidence>
<name>A0A9D1WFV5_9FIRM</name>
<dbReference type="PANTHER" id="PTHR30346">
    <property type="entry name" value="TRANSCRIPTIONAL DUAL REGULATOR HCAR-RELATED"/>
    <property type="match status" value="1"/>
</dbReference>
<dbReference type="CDD" id="cd05466">
    <property type="entry name" value="PBP2_LTTR_substrate"/>
    <property type="match status" value="1"/>
</dbReference>
<dbReference type="InterPro" id="IPR005119">
    <property type="entry name" value="LysR_subst-bd"/>
</dbReference>
<gene>
    <name evidence="6" type="ORF">IAA45_01990</name>
</gene>